<name>A0A853G550_9BURK</name>
<dbReference type="InterPro" id="IPR036388">
    <property type="entry name" value="WH-like_DNA-bd_sf"/>
</dbReference>
<feature type="domain" description="HTH lysR-type" evidence="5">
    <location>
        <begin position="1"/>
        <end position="62"/>
    </location>
</feature>
<evidence type="ECO:0000259" key="5">
    <source>
        <dbReference type="PROSITE" id="PS50931"/>
    </source>
</evidence>
<gene>
    <name evidence="6" type="ORF">H0A72_10355</name>
</gene>
<dbReference type="Gene3D" id="3.40.190.290">
    <property type="match status" value="1"/>
</dbReference>
<evidence type="ECO:0000313" key="6">
    <source>
        <dbReference type="EMBL" id="NYT49706.1"/>
    </source>
</evidence>
<dbReference type="InterPro" id="IPR036390">
    <property type="entry name" value="WH_DNA-bd_sf"/>
</dbReference>
<dbReference type="SUPFAM" id="SSF46785">
    <property type="entry name" value="Winged helix' DNA-binding domain"/>
    <property type="match status" value="1"/>
</dbReference>
<keyword evidence="3" id="KW-0238">DNA-binding</keyword>
<dbReference type="PRINTS" id="PR00039">
    <property type="entry name" value="HTHLYSR"/>
</dbReference>
<protein>
    <submittedName>
        <fullName evidence="6">LysR family transcriptional regulator</fullName>
    </submittedName>
</protein>
<reference evidence="6 7" key="1">
    <citation type="submission" date="2020-07" db="EMBL/GenBank/DDBJ databases">
        <title>Taxonomic revisions and descriptions of new bacterial species based on genomic comparisons in the high-G+C-content subgroup of the family Alcaligenaceae.</title>
        <authorList>
            <person name="Szabo A."/>
            <person name="Felfoldi T."/>
        </authorList>
    </citation>
    <scope>NUCLEOTIDE SEQUENCE [LARGE SCALE GENOMIC DNA]</scope>
    <source>
        <strain evidence="6 7">LMG 24012</strain>
    </source>
</reference>
<evidence type="ECO:0000256" key="1">
    <source>
        <dbReference type="ARBA" id="ARBA00009437"/>
    </source>
</evidence>
<dbReference type="Gene3D" id="1.10.10.10">
    <property type="entry name" value="Winged helix-like DNA-binding domain superfamily/Winged helix DNA-binding domain"/>
    <property type="match status" value="1"/>
</dbReference>
<keyword evidence="4" id="KW-0804">Transcription</keyword>
<accession>A0A853G550</accession>
<dbReference type="GO" id="GO:0003700">
    <property type="term" value="F:DNA-binding transcription factor activity"/>
    <property type="evidence" value="ECO:0007669"/>
    <property type="project" value="InterPro"/>
</dbReference>
<dbReference type="Pfam" id="PF03466">
    <property type="entry name" value="LysR_substrate"/>
    <property type="match status" value="1"/>
</dbReference>
<dbReference type="SUPFAM" id="SSF53850">
    <property type="entry name" value="Periplasmic binding protein-like II"/>
    <property type="match status" value="1"/>
</dbReference>
<keyword evidence="7" id="KW-1185">Reference proteome</keyword>
<dbReference type="Pfam" id="PF00126">
    <property type="entry name" value="HTH_1"/>
    <property type="match status" value="1"/>
</dbReference>
<dbReference type="GO" id="GO:0000976">
    <property type="term" value="F:transcription cis-regulatory region binding"/>
    <property type="evidence" value="ECO:0007669"/>
    <property type="project" value="TreeGrafter"/>
</dbReference>
<dbReference type="RefSeq" id="WP_180155018.1">
    <property type="nucleotide sequence ID" value="NZ_JACCEM010000005.1"/>
</dbReference>
<organism evidence="6 7">
    <name type="scientific">Parapusillimonas granuli</name>
    <dbReference type="NCBI Taxonomy" id="380911"/>
    <lineage>
        <taxon>Bacteria</taxon>
        <taxon>Pseudomonadati</taxon>
        <taxon>Pseudomonadota</taxon>
        <taxon>Betaproteobacteria</taxon>
        <taxon>Burkholderiales</taxon>
        <taxon>Alcaligenaceae</taxon>
        <taxon>Parapusillimonas</taxon>
    </lineage>
</organism>
<dbReference type="PROSITE" id="PS50931">
    <property type="entry name" value="HTH_LYSR"/>
    <property type="match status" value="1"/>
</dbReference>
<evidence type="ECO:0000313" key="7">
    <source>
        <dbReference type="Proteomes" id="UP000559809"/>
    </source>
</evidence>
<dbReference type="InterPro" id="IPR000847">
    <property type="entry name" value="LysR_HTH_N"/>
</dbReference>
<evidence type="ECO:0000256" key="2">
    <source>
        <dbReference type="ARBA" id="ARBA00023015"/>
    </source>
</evidence>
<proteinExistence type="inferred from homology"/>
<dbReference type="PANTHER" id="PTHR30126:SF5">
    <property type="entry name" value="HTH-TYPE TRANSCRIPTIONAL ACTIVATOR CMPR"/>
    <property type="match status" value="1"/>
</dbReference>
<dbReference type="AlphaFoldDB" id="A0A853G550"/>
<comment type="caution">
    <text evidence="6">The sequence shown here is derived from an EMBL/GenBank/DDBJ whole genome shotgun (WGS) entry which is preliminary data.</text>
</comment>
<dbReference type="FunFam" id="1.10.10.10:FF:000001">
    <property type="entry name" value="LysR family transcriptional regulator"/>
    <property type="match status" value="1"/>
</dbReference>
<evidence type="ECO:0000256" key="4">
    <source>
        <dbReference type="ARBA" id="ARBA00023163"/>
    </source>
</evidence>
<sequence length="319" mass="35618">MQRFATLKQLNALYITANMGSVTEAARILHVTQPTVTLQIKQLEEAAGLPLFEKIGRGIVLTEAGRILTRHASKIVGQWHDASQELEELRTKARQTLRIGAIQTVEYLLPPLLIAFSEQDPNAKIDLRIGQKEEVLKLLRERSVDMVVLENDTVSDEFNHQVFADHPMAFIASPRHPLSQDGSFTLQDVVDSGLIVREAGASTRSVVEGVFKSHGMPFQFKSEFSSNVAIKRMVEANLAVGFVSLHACKAEIERNLIVPISSDRLQGWLHSEWCVITEKNAEHRPLASSFVDFLLTKGKAVTEAYFCYRSALEQSREPA</sequence>
<evidence type="ECO:0000256" key="3">
    <source>
        <dbReference type="ARBA" id="ARBA00023125"/>
    </source>
</evidence>
<dbReference type="EMBL" id="JACCEM010000005">
    <property type="protein sequence ID" value="NYT49706.1"/>
    <property type="molecule type" value="Genomic_DNA"/>
</dbReference>
<keyword evidence="2" id="KW-0805">Transcription regulation</keyword>
<dbReference type="PANTHER" id="PTHR30126">
    <property type="entry name" value="HTH-TYPE TRANSCRIPTIONAL REGULATOR"/>
    <property type="match status" value="1"/>
</dbReference>
<dbReference type="Proteomes" id="UP000559809">
    <property type="component" value="Unassembled WGS sequence"/>
</dbReference>
<dbReference type="InterPro" id="IPR005119">
    <property type="entry name" value="LysR_subst-bd"/>
</dbReference>
<comment type="similarity">
    <text evidence="1">Belongs to the LysR transcriptional regulatory family.</text>
</comment>